<keyword evidence="5 6" id="KW-0472">Membrane</keyword>
<evidence type="ECO:0000256" key="2">
    <source>
        <dbReference type="ARBA" id="ARBA00022475"/>
    </source>
</evidence>
<evidence type="ECO:0000313" key="8">
    <source>
        <dbReference type="EMBL" id="MFC7373511.1"/>
    </source>
</evidence>
<evidence type="ECO:0000256" key="1">
    <source>
        <dbReference type="ARBA" id="ARBA00004651"/>
    </source>
</evidence>
<keyword evidence="4 6" id="KW-1133">Transmembrane helix</keyword>
<dbReference type="Gene3D" id="3.30.70.270">
    <property type="match status" value="1"/>
</dbReference>
<feature type="transmembrane region" description="Helical" evidence="6">
    <location>
        <begin position="35"/>
        <end position="56"/>
    </location>
</feature>
<protein>
    <submittedName>
        <fullName evidence="8">Diguanylate cyclase</fullName>
        <ecNumber evidence="8">2.7.7.65</ecNumber>
    </submittedName>
</protein>
<dbReference type="PROSITE" id="PS50887">
    <property type="entry name" value="GGDEF"/>
    <property type="match status" value="1"/>
</dbReference>
<keyword evidence="8" id="KW-0548">Nucleotidyltransferase</keyword>
<evidence type="ECO:0000256" key="5">
    <source>
        <dbReference type="ARBA" id="ARBA00023136"/>
    </source>
</evidence>
<feature type="transmembrane region" description="Helical" evidence="6">
    <location>
        <begin position="96"/>
        <end position="121"/>
    </location>
</feature>
<dbReference type="SUPFAM" id="SSF55073">
    <property type="entry name" value="Nucleotide cyclase"/>
    <property type="match status" value="1"/>
</dbReference>
<keyword evidence="8" id="KW-0808">Transferase</keyword>
<feature type="domain" description="GGDEF" evidence="7">
    <location>
        <begin position="225"/>
        <end position="359"/>
    </location>
</feature>
<feature type="transmembrane region" description="Helical" evidence="6">
    <location>
        <begin position="161"/>
        <end position="182"/>
    </location>
</feature>
<evidence type="ECO:0000256" key="4">
    <source>
        <dbReference type="ARBA" id="ARBA00022989"/>
    </source>
</evidence>
<dbReference type="EMBL" id="JBHTCP010000052">
    <property type="protein sequence ID" value="MFC7373511.1"/>
    <property type="molecule type" value="Genomic_DNA"/>
</dbReference>
<dbReference type="RefSeq" id="WP_379751520.1">
    <property type="nucleotide sequence ID" value="NZ_JBHTCP010000052.1"/>
</dbReference>
<dbReference type="PANTHER" id="PTHR45138:SF9">
    <property type="entry name" value="DIGUANYLATE CYCLASE DGCM-RELATED"/>
    <property type="match status" value="1"/>
</dbReference>
<dbReference type="SMART" id="SM00267">
    <property type="entry name" value="GGDEF"/>
    <property type="match status" value="1"/>
</dbReference>
<dbReference type="EC" id="2.7.7.65" evidence="8"/>
<dbReference type="InterPro" id="IPR050469">
    <property type="entry name" value="Diguanylate_Cyclase"/>
</dbReference>
<keyword evidence="9" id="KW-1185">Reference proteome</keyword>
<evidence type="ECO:0000256" key="6">
    <source>
        <dbReference type="SAM" id="Phobius"/>
    </source>
</evidence>
<reference evidence="9" key="1">
    <citation type="journal article" date="2019" name="Int. J. Syst. Evol. Microbiol.">
        <title>The Global Catalogue of Microorganisms (GCM) 10K type strain sequencing project: providing services to taxonomists for standard genome sequencing and annotation.</title>
        <authorList>
            <consortium name="The Broad Institute Genomics Platform"/>
            <consortium name="The Broad Institute Genome Sequencing Center for Infectious Disease"/>
            <person name="Wu L."/>
            <person name="Ma J."/>
        </authorList>
    </citation>
    <scope>NUCLEOTIDE SEQUENCE [LARGE SCALE GENOMIC DNA]</scope>
    <source>
        <strain evidence="9">NBRC 106396</strain>
    </source>
</reference>
<organism evidence="8 9">
    <name type="scientific">Fictibacillus iocasae</name>
    <dbReference type="NCBI Taxonomy" id="2715437"/>
    <lineage>
        <taxon>Bacteria</taxon>
        <taxon>Bacillati</taxon>
        <taxon>Bacillota</taxon>
        <taxon>Bacilli</taxon>
        <taxon>Bacillales</taxon>
        <taxon>Fictibacillaceae</taxon>
        <taxon>Fictibacillus</taxon>
    </lineage>
</organism>
<feature type="transmembrane region" description="Helical" evidence="6">
    <location>
        <begin position="5"/>
        <end position="23"/>
    </location>
</feature>
<gene>
    <name evidence="8" type="ORF">ACFQPF_17860</name>
</gene>
<dbReference type="Proteomes" id="UP001596549">
    <property type="component" value="Unassembled WGS sequence"/>
</dbReference>
<dbReference type="Pfam" id="PF07694">
    <property type="entry name" value="5TM-5TMR_LYT"/>
    <property type="match status" value="1"/>
</dbReference>
<dbReference type="InterPro" id="IPR000160">
    <property type="entry name" value="GGDEF_dom"/>
</dbReference>
<dbReference type="PANTHER" id="PTHR45138">
    <property type="entry name" value="REGULATORY COMPONENTS OF SENSORY TRANSDUCTION SYSTEM"/>
    <property type="match status" value="1"/>
</dbReference>
<dbReference type="InterPro" id="IPR011620">
    <property type="entry name" value="Sig_transdc_His_kinase_LytS_TM"/>
</dbReference>
<dbReference type="CDD" id="cd01949">
    <property type="entry name" value="GGDEF"/>
    <property type="match status" value="1"/>
</dbReference>
<proteinExistence type="predicted"/>
<evidence type="ECO:0000313" key="9">
    <source>
        <dbReference type="Proteomes" id="UP001596549"/>
    </source>
</evidence>
<dbReference type="GO" id="GO:0052621">
    <property type="term" value="F:diguanylate cyclase activity"/>
    <property type="evidence" value="ECO:0007669"/>
    <property type="project" value="UniProtKB-EC"/>
</dbReference>
<feature type="transmembrane region" description="Helical" evidence="6">
    <location>
        <begin position="133"/>
        <end position="155"/>
    </location>
</feature>
<comment type="subcellular location">
    <subcellularLocation>
        <location evidence="1">Cell membrane</location>
        <topology evidence="1">Multi-pass membrane protein</topology>
    </subcellularLocation>
</comment>
<dbReference type="Pfam" id="PF00990">
    <property type="entry name" value="GGDEF"/>
    <property type="match status" value="1"/>
</dbReference>
<comment type="caution">
    <text evidence="8">The sequence shown here is derived from an EMBL/GenBank/DDBJ whole genome shotgun (WGS) entry which is preliminary data.</text>
</comment>
<evidence type="ECO:0000256" key="3">
    <source>
        <dbReference type="ARBA" id="ARBA00022692"/>
    </source>
</evidence>
<dbReference type="InterPro" id="IPR043128">
    <property type="entry name" value="Rev_trsase/Diguanyl_cyclase"/>
</dbReference>
<keyword evidence="3 6" id="KW-0812">Transmembrane</keyword>
<evidence type="ECO:0000259" key="7">
    <source>
        <dbReference type="PROSITE" id="PS50887"/>
    </source>
</evidence>
<accession>A0ABW2NVA1</accession>
<dbReference type="InterPro" id="IPR029787">
    <property type="entry name" value="Nucleotide_cyclase"/>
</dbReference>
<feature type="transmembrane region" description="Helical" evidence="6">
    <location>
        <begin position="68"/>
        <end position="90"/>
    </location>
</feature>
<sequence length="368" mass="40588">MIKDLIFHSTLILSYLFIIGFVISREMKSLYSPFVQKLILGTATGLMGIVLMYFSVNVSSGVIIDLRHVFIIIAALFGGPVAAVLSGVIIGTARMLLYGLSEASISAGLLMMLIGCMSGALSKLRIRIYAKGLLMNIVSLASIYVTLAFLIDPAFAGLNAAYLSVVSIPLGFLAVFLNIYLYKTNEMMWKMRQEARVDYLTGLNNVRTFDEVLNNYKKEQGVRGEFLSILFIDIDFFKRVNDTHGHDAGDEVLKQLASVLRQNARSFDIVSRNGGEEFSVLMPDCQNERAVEVGERIRQAVERFPFRLPAGGPLYITVSIGVASYPETVGTVDELVKQADDALYAAKKSGRNKVISGERHLETSRLNA</sequence>
<dbReference type="NCBIfam" id="TIGR00254">
    <property type="entry name" value="GGDEF"/>
    <property type="match status" value="1"/>
</dbReference>
<keyword evidence="2" id="KW-1003">Cell membrane</keyword>
<name>A0ABW2NVA1_9BACL</name>